<keyword evidence="2" id="KW-1185">Reference proteome</keyword>
<gene>
    <name evidence="1" type="ORF">O3M35_010100</name>
</gene>
<name>A0AAW1D349_9HEMI</name>
<dbReference type="Proteomes" id="UP001461498">
    <property type="component" value="Unassembled WGS sequence"/>
</dbReference>
<dbReference type="EMBL" id="JAPXFL010000007">
    <property type="protein sequence ID" value="KAK9503568.1"/>
    <property type="molecule type" value="Genomic_DNA"/>
</dbReference>
<proteinExistence type="predicted"/>
<organism evidence="1 2">
    <name type="scientific">Rhynocoris fuscipes</name>
    <dbReference type="NCBI Taxonomy" id="488301"/>
    <lineage>
        <taxon>Eukaryota</taxon>
        <taxon>Metazoa</taxon>
        <taxon>Ecdysozoa</taxon>
        <taxon>Arthropoda</taxon>
        <taxon>Hexapoda</taxon>
        <taxon>Insecta</taxon>
        <taxon>Pterygota</taxon>
        <taxon>Neoptera</taxon>
        <taxon>Paraneoptera</taxon>
        <taxon>Hemiptera</taxon>
        <taxon>Heteroptera</taxon>
        <taxon>Panheteroptera</taxon>
        <taxon>Cimicomorpha</taxon>
        <taxon>Reduviidae</taxon>
        <taxon>Harpactorinae</taxon>
        <taxon>Harpactorini</taxon>
        <taxon>Rhynocoris</taxon>
    </lineage>
</organism>
<evidence type="ECO:0000313" key="2">
    <source>
        <dbReference type="Proteomes" id="UP001461498"/>
    </source>
</evidence>
<sequence>MDGDYNNMLKKCEKKSEKLTQLISDIRMATREKRVPSEITEDAVELAVRSDEFLQGDIKNLKSLIEFIKNVVAGIEENVKPEITDQDVRTIFVTTMYNMDDCLNKADKIIQKLLPRYIL</sequence>
<accession>A0AAW1D349</accession>
<comment type="caution">
    <text evidence="1">The sequence shown here is derived from an EMBL/GenBank/DDBJ whole genome shotgun (WGS) entry which is preliminary data.</text>
</comment>
<evidence type="ECO:0000313" key="1">
    <source>
        <dbReference type="EMBL" id="KAK9503568.1"/>
    </source>
</evidence>
<protein>
    <submittedName>
        <fullName evidence="1">Uncharacterized protein</fullName>
    </submittedName>
</protein>
<reference evidence="1 2" key="1">
    <citation type="submission" date="2022-12" db="EMBL/GenBank/DDBJ databases">
        <title>Chromosome-level genome assembly of true bugs.</title>
        <authorList>
            <person name="Ma L."/>
            <person name="Li H."/>
        </authorList>
    </citation>
    <scope>NUCLEOTIDE SEQUENCE [LARGE SCALE GENOMIC DNA]</scope>
    <source>
        <strain evidence="1">Lab_2022b</strain>
    </source>
</reference>
<dbReference type="AlphaFoldDB" id="A0AAW1D349"/>